<evidence type="ECO:0000256" key="1">
    <source>
        <dbReference type="SAM" id="MobiDB-lite"/>
    </source>
</evidence>
<dbReference type="InterPro" id="IPR019517">
    <property type="entry name" value="Integrin-bd_ICAP-1"/>
</dbReference>
<sequence>MAMFPRKKSSKLSHSESLSSKDEKLKNVTEVHFMGILPDIKLTGSATRDREAQLVDRIEEAQIEGRLPMSAQEESRVKLNVSLHGIQVLDLKGQEVLQRHPLHTIAQVVHYSDGGSINNIAFKIGLVDKHTYSAYVFQCVSEEHAVLICQQVKSMFDKVTEKGR</sequence>
<comment type="caution">
    <text evidence="3">The sequence shown here is derived from an EMBL/GenBank/DDBJ whole genome shotgun (WGS) entry which is preliminary data.</text>
</comment>
<reference evidence="3" key="1">
    <citation type="journal article" date="2019" name="bioRxiv">
        <title>The Genome of the Zebra Mussel, Dreissena polymorpha: A Resource for Invasive Species Research.</title>
        <authorList>
            <person name="McCartney M.A."/>
            <person name="Auch B."/>
            <person name="Kono T."/>
            <person name="Mallez S."/>
            <person name="Zhang Y."/>
            <person name="Obille A."/>
            <person name="Becker A."/>
            <person name="Abrahante J.E."/>
            <person name="Garbe J."/>
            <person name="Badalamenti J.P."/>
            <person name="Herman A."/>
            <person name="Mangelson H."/>
            <person name="Liachko I."/>
            <person name="Sullivan S."/>
            <person name="Sone E.D."/>
            <person name="Koren S."/>
            <person name="Silverstein K.A.T."/>
            <person name="Beckman K.B."/>
            <person name="Gohl D.M."/>
        </authorList>
    </citation>
    <scope>NUCLEOTIDE SEQUENCE</scope>
    <source>
        <strain evidence="3">Duluth1</strain>
        <tissue evidence="3">Whole animal</tissue>
    </source>
</reference>
<dbReference type="GO" id="GO:0005856">
    <property type="term" value="C:cytoskeleton"/>
    <property type="evidence" value="ECO:0007669"/>
    <property type="project" value="TreeGrafter"/>
</dbReference>
<dbReference type="GO" id="GO:1900025">
    <property type="term" value="P:negative regulation of substrate adhesion-dependent cell spreading"/>
    <property type="evidence" value="ECO:0007669"/>
    <property type="project" value="TreeGrafter"/>
</dbReference>
<feature type="region of interest" description="Disordered" evidence="1">
    <location>
        <begin position="1"/>
        <end position="21"/>
    </location>
</feature>
<dbReference type="Proteomes" id="UP000828390">
    <property type="component" value="Unassembled WGS sequence"/>
</dbReference>
<dbReference type="Pfam" id="PF10480">
    <property type="entry name" value="ICAP-1_inte_bdg"/>
    <property type="match status" value="1"/>
</dbReference>
<proteinExistence type="predicted"/>
<dbReference type="SUPFAM" id="SSF50729">
    <property type="entry name" value="PH domain-like"/>
    <property type="match status" value="1"/>
</dbReference>
<protein>
    <recommendedName>
        <fullName evidence="2">PID domain-containing protein</fullName>
    </recommendedName>
</protein>
<feature type="compositionally biased region" description="Basic residues" evidence="1">
    <location>
        <begin position="1"/>
        <end position="11"/>
    </location>
</feature>
<evidence type="ECO:0000259" key="2">
    <source>
        <dbReference type="PROSITE" id="PS01179"/>
    </source>
</evidence>
<feature type="domain" description="PID" evidence="2">
    <location>
        <begin position="31"/>
        <end position="162"/>
    </location>
</feature>
<dbReference type="Gene3D" id="6.20.360.10">
    <property type="match status" value="1"/>
</dbReference>
<dbReference type="InterPro" id="IPR006020">
    <property type="entry name" value="PTB/PI_dom"/>
</dbReference>
<evidence type="ECO:0000313" key="3">
    <source>
        <dbReference type="EMBL" id="KAH3698966.1"/>
    </source>
</evidence>
<keyword evidence="4" id="KW-1185">Reference proteome</keyword>
<dbReference type="GO" id="GO:0005178">
    <property type="term" value="F:integrin binding"/>
    <property type="evidence" value="ECO:0007669"/>
    <property type="project" value="TreeGrafter"/>
</dbReference>
<dbReference type="AlphaFoldDB" id="A0A9D3YI55"/>
<dbReference type="PANTHER" id="PTHR32055:SF1">
    <property type="entry name" value="INTEGRIN BETA-1-BINDING PROTEIN 1"/>
    <property type="match status" value="1"/>
</dbReference>
<reference evidence="3" key="2">
    <citation type="submission" date="2020-11" db="EMBL/GenBank/DDBJ databases">
        <authorList>
            <person name="McCartney M.A."/>
            <person name="Auch B."/>
            <person name="Kono T."/>
            <person name="Mallez S."/>
            <person name="Becker A."/>
            <person name="Gohl D.M."/>
            <person name="Silverstein K.A.T."/>
            <person name="Koren S."/>
            <person name="Bechman K.B."/>
            <person name="Herman A."/>
            <person name="Abrahante J.E."/>
            <person name="Garbe J."/>
        </authorList>
    </citation>
    <scope>NUCLEOTIDE SEQUENCE</scope>
    <source>
        <strain evidence="3">Duluth1</strain>
        <tissue evidence="3">Whole animal</tissue>
    </source>
</reference>
<dbReference type="GO" id="GO:0071944">
    <property type="term" value="C:cell periphery"/>
    <property type="evidence" value="ECO:0007669"/>
    <property type="project" value="TreeGrafter"/>
</dbReference>
<evidence type="ECO:0000313" key="4">
    <source>
        <dbReference type="Proteomes" id="UP000828390"/>
    </source>
</evidence>
<dbReference type="GO" id="GO:0030027">
    <property type="term" value="C:lamellipodium"/>
    <property type="evidence" value="ECO:0007669"/>
    <property type="project" value="TreeGrafter"/>
</dbReference>
<dbReference type="OrthoDB" id="10060702at2759"/>
<name>A0A9D3YI55_DREPO</name>
<dbReference type="PROSITE" id="PS01179">
    <property type="entry name" value="PID"/>
    <property type="match status" value="1"/>
</dbReference>
<dbReference type="PANTHER" id="PTHR32055">
    <property type="entry name" value="INTEGRIN BETA-1-BINDING PROTEIN 1"/>
    <property type="match status" value="1"/>
</dbReference>
<accession>A0A9D3YI55</accession>
<dbReference type="GO" id="GO:0001726">
    <property type="term" value="C:ruffle"/>
    <property type="evidence" value="ECO:0007669"/>
    <property type="project" value="TreeGrafter"/>
</dbReference>
<gene>
    <name evidence="3" type="ORF">DPMN_073912</name>
</gene>
<organism evidence="3 4">
    <name type="scientific">Dreissena polymorpha</name>
    <name type="common">Zebra mussel</name>
    <name type="synonym">Mytilus polymorpha</name>
    <dbReference type="NCBI Taxonomy" id="45954"/>
    <lineage>
        <taxon>Eukaryota</taxon>
        <taxon>Metazoa</taxon>
        <taxon>Spiralia</taxon>
        <taxon>Lophotrochozoa</taxon>
        <taxon>Mollusca</taxon>
        <taxon>Bivalvia</taxon>
        <taxon>Autobranchia</taxon>
        <taxon>Heteroconchia</taxon>
        <taxon>Euheterodonta</taxon>
        <taxon>Imparidentia</taxon>
        <taxon>Neoheterodontei</taxon>
        <taxon>Myida</taxon>
        <taxon>Dreissenoidea</taxon>
        <taxon>Dreissenidae</taxon>
        <taxon>Dreissena</taxon>
    </lineage>
</organism>
<dbReference type="GO" id="GO:0051895">
    <property type="term" value="P:negative regulation of focal adhesion assembly"/>
    <property type="evidence" value="ECO:0007669"/>
    <property type="project" value="TreeGrafter"/>
</dbReference>
<dbReference type="EMBL" id="JAIWYP010000015">
    <property type="protein sequence ID" value="KAH3698966.1"/>
    <property type="molecule type" value="Genomic_DNA"/>
</dbReference>